<dbReference type="OrthoDB" id="9797223at2"/>
<dbReference type="SMART" id="SM01134">
    <property type="entry name" value="DeoRC"/>
    <property type="match status" value="1"/>
</dbReference>
<dbReference type="SUPFAM" id="SSF100950">
    <property type="entry name" value="NagB/RpiA/CoA transferase-like"/>
    <property type="match status" value="1"/>
</dbReference>
<dbReference type="AlphaFoldDB" id="A0A3Q9BMM7"/>
<dbReference type="RefSeq" id="WP_126110647.1">
    <property type="nucleotide sequence ID" value="NZ_CP034465.1"/>
</dbReference>
<dbReference type="PANTHER" id="PTHR30363">
    <property type="entry name" value="HTH-TYPE TRANSCRIPTIONAL REGULATOR SRLR-RELATED"/>
    <property type="match status" value="1"/>
</dbReference>
<evidence type="ECO:0000256" key="3">
    <source>
        <dbReference type="ARBA" id="ARBA00023163"/>
    </source>
</evidence>
<sequence>MKSSQGEIYKRREKILAILKSSNEILVKDLAEELTVSEITIRRDLQKFDEEGIIEKFYGGARLNNQLRMEERESAKEEGSVVDNLPIKKALAARGAEFVEDGDIVFLNSGSTAFHLFDFINHKPITIITNNGHVLDAGTKSRAEVVLSGGEVYGPKKSLVGDFAIYTFSKIAANICILSVGGINENNISTFALAETAVNRTILERTNGPRIVLAEGHKVGKENNFVTSDIALVTHLITDRTANEEVLQLIRQKGVEVIVIDD</sequence>
<organism evidence="5 6">
    <name type="scientific">Jeotgalibaca ciconiae</name>
    <dbReference type="NCBI Taxonomy" id="2496265"/>
    <lineage>
        <taxon>Bacteria</taxon>
        <taxon>Bacillati</taxon>
        <taxon>Bacillota</taxon>
        <taxon>Bacilli</taxon>
        <taxon>Lactobacillales</taxon>
        <taxon>Carnobacteriaceae</taxon>
        <taxon>Jeotgalibaca</taxon>
    </lineage>
</organism>
<evidence type="ECO:0000256" key="1">
    <source>
        <dbReference type="ARBA" id="ARBA00023015"/>
    </source>
</evidence>
<dbReference type="InterPro" id="IPR014036">
    <property type="entry name" value="DeoR-like_C"/>
</dbReference>
<dbReference type="KEGG" id="jeh:EJN90_09450"/>
<reference evidence="6" key="1">
    <citation type="submission" date="2018-12" db="EMBL/GenBank/DDBJ databases">
        <title>Complete genome sequencing of Jeotgalibaca sp. H21T32.</title>
        <authorList>
            <person name="Bae J.-W."/>
            <person name="Lee S.-Y."/>
        </authorList>
    </citation>
    <scope>NUCLEOTIDE SEQUENCE [LARGE SCALE GENOMIC DNA]</scope>
    <source>
        <strain evidence="6">H21T32</strain>
    </source>
</reference>
<feature type="domain" description="HTH deoR-type" evidence="4">
    <location>
        <begin position="8"/>
        <end position="63"/>
    </location>
</feature>
<dbReference type="PANTHER" id="PTHR30363:SF44">
    <property type="entry name" value="AGA OPERON TRANSCRIPTIONAL REPRESSOR-RELATED"/>
    <property type="match status" value="1"/>
</dbReference>
<dbReference type="GO" id="GO:0003677">
    <property type="term" value="F:DNA binding"/>
    <property type="evidence" value="ECO:0007669"/>
    <property type="project" value="UniProtKB-KW"/>
</dbReference>
<name>A0A3Q9BMM7_9LACT</name>
<keyword evidence="3" id="KW-0804">Transcription</keyword>
<evidence type="ECO:0000259" key="4">
    <source>
        <dbReference type="PROSITE" id="PS51000"/>
    </source>
</evidence>
<dbReference type="InterPro" id="IPR036388">
    <property type="entry name" value="WH-like_DNA-bd_sf"/>
</dbReference>
<evidence type="ECO:0000313" key="6">
    <source>
        <dbReference type="Proteomes" id="UP000273326"/>
    </source>
</evidence>
<proteinExistence type="predicted"/>
<keyword evidence="6" id="KW-1185">Reference proteome</keyword>
<dbReference type="InterPro" id="IPR018356">
    <property type="entry name" value="Tscrpt_reg_HTH_DeoR_CS"/>
</dbReference>
<dbReference type="Gene3D" id="1.10.10.10">
    <property type="entry name" value="Winged helix-like DNA-binding domain superfamily/Winged helix DNA-binding domain"/>
    <property type="match status" value="1"/>
</dbReference>
<keyword evidence="2" id="KW-0238">DNA-binding</keyword>
<dbReference type="SMART" id="SM00420">
    <property type="entry name" value="HTH_DEOR"/>
    <property type="match status" value="1"/>
</dbReference>
<dbReference type="InterPro" id="IPR037171">
    <property type="entry name" value="NagB/RpiA_transferase-like"/>
</dbReference>
<dbReference type="Pfam" id="PF08220">
    <property type="entry name" value="HTH_DeoR"/>
    <property type="match status" value="1"/>
</dbReference>
<dbReference type="SUPFAM" id="SSF46785">
    <property type="entry name" value="Winged helix' DNA-binding domain"/>
    <property type="match status" value="1"/>
</dbReference>
<evidence type="ECO:0000256" key="2">
    <source>
        <dbReference type="ARBA" id="ARBA00023125"/>
    </source>
</evidence>
<dbReference type="InterPro" id="IPR001034">
    <property type="entry name" value="DeoR_HTH"/>
</dbReference>
<dbReference type="PROSITE" id="PS00894">
    <property type="entry name" value="HTH_DEOR_1"/>
    <property type="match status" value="1"/>
</dbReference>
<dbReference type="Pfam" id="PF00455">
    <property type="entry name" value="DeoRC"/>
    <property type="match status" value="1"/>
</dbReference>
<accession>A0A3Q9BMM7</accession>
<evidence type="ECO:0000313" key="5">
    <source>
        <dbReference type="EMBL" id="AZP04846.1"/>
    </source>
</evidence>
<dbReference type="GO" id="GO:0003700">
    <property type="term" value="F:DNA-binding transcription factor activity"/>
    <property type="evidence" value="ECO:0007669"/>
    <property type="project" value="InterPro"/>
</dbReference>
<gene>
    <name evidence="5" type="ORF">EJN90_09450</name>
</gene>
<dbReference type="InterPro" id="IPR050313">
    <property type="entry name" value="Carb_Metab_HTH_regulators"/>
</dbReference>
<keyword evidence="1" id="KW-0805">Transcription regulation</keyword>
<dbReference type="PRINTS" id="PR00037">
    <property type="entry name" value="HTHLACR"/>
</dbReference>
<dbReference type="InterPro" id="IPR036390">
    <property type="entry name" value="WH_DNA-bd_sf"/>
</dbReference>
<dbReference type="PROSITE" id="PS51000">
    <property type="entry name" value="HTH_DEOR_2"/>
    <property type="match status" value="1"/>
</dbReference>
<dbReference type="Proteomes" id="UP000273326">
    <property type="component" value="Chromosome"/>
</dbReference>
<protein>
    <submittedName>
        <fullName evidence="5">DeoR/GlpR transcriptional regulator</fullName>
    </submittedName>
</protein>
<dbReference type="EMBL" id="CP034465">
    <property type="protein sequence ID" value="AZP04846.1"/>
    <property type="molecule type" value="Genomic_DNA"/>
</dbReference>